<dbReference type="Proteomes" id="UP000305095">
    <property type="component" value="Unassembled WGS sequence"/>
</dbReference>
<proteinExistence type="predicted"/>
<evidence type="ECO:0000313" key="2">
    <source>
        <dbReference type="EMBL" id="TKV73294.1"/>
    </source>
</evidence>
<protein>
    <submittedName>
        <fullName evidence="2">Uncharacterized protein</fullName>
    </submittedName>
</protein>
<keyword evidence="1" id="KW-0812">Transmembrane</keyword>
<sequence length="122" mass="14161">MDYLDIVARYVVPPILGGIAGLFSPWANWGIEKRRQQLARRRELVTGWRLELIPMLSDRGKDWSDVKPLMTASPYFASLEPHLSPKAREMIHAQRTIYVGEDVFLKLLTSEIGRIERKWKLV</sequence>
<dbReference type="AlphaFoldDB" id="A0A4U6RGK7"/>
<reference evidence="2 3" key="1">
    <citation type="submission" date="2019-05" db="EMBL/GenBank/DDBJ databases">
        <title>Draft Genome of Bradyrhizobium elkanii strain SEMIA 938, Used in Commercial Inoculants for Lupinus spp. in Brazil.</title>
        <authorList>
            <person name="Hungria M."/>
            <person name="Delamuta J.R.M."/>
            <person name="Ribeiro R.A."/>
            <person name="Nogueira M.A."/>
        </authorList>
    </citation>
    <scope>NUCLEOTIDE SEQUENCE [LARGE SCALE GENOMIC DNA]</scope>
    <source>
        <strain evidence="2 3">Semia 938</strain>
    </source>
</reference>
<evidence type="ECO:0000256" key="1">
    <source>
        <dbReference type="SAM" id="Phobius"/>
    </source>
</evidence>
<feature type="transmembrane region" description="Helical" evidence="1">
    <location>
        <begin position="12"/>
        <end position="31"/>
    </location>
</feature>
<keyword evidence="1" id="KW-0472">Membrane</keyword>
<evidence type="ECO:0000313" key="3">
    <source>
        <dbReference type="Proteomes" id="UP000305095"/>
    </source>
</evidence>
<dbReference type="EMBL" id="SZZP01000038">
    <property type="protein sequence ID" value="TKV73294.1"/>
    <property type="molecule type" value="Genomic_DNA"/>
</dbReference>
<keyword evidence="1" id="KW-1133">Transmembrane helix</keyword>
<gene>
    <name evidence="2" type="ORF">FDV58_37710</name>
</gene>
<name>A0A4U6RGK7_BRAEL</name>
<dbReference type="RefSeq" id="WP_137483580.1">
    <property type="nucleotide sequence ID" value="NZ_SZZP01000038.1"/>
</dbReference>
<organism evidence="2 3">
    <name type="scientific">Bradyrhizobium elkanii</name>
    <dbReference type="NCBI Taxonomy" id="29448"/>
    <lineage>
        <taxon>Bacteria</taxon>
        <taxon>Pseudomonadati</taxon>
        <taxon>Pseudomonadota</taxon>
        <taxon>Alphaproteobacteria</taxon>
        <taxon>Hyphomicrobiales</taxon>
        <taxon>Nitrobacteraceae</taxon>
        <taxon>Bradyrhizobium</taxon>
    </lineage>
</organism>
<accession>A0A4U6RGK7</accession>
<comment type="caution">
    <text evidence="2">The sequence shown here is derived from an EMBL/GenBank/DDBJ whole genome shotgun (WGS) entry which is preliminary data.</text>
</comment>